<keyword evidence="2" id="KW-1185">Reference proteome</keyword>
<dbReference type="PATRIC" id="fig|931276.5.peg.4082"/>
<gene>
    <name evidence="1" type="ORF">Cspa_c40470</name>
</gene>
<dbReference type="HOGENOM" id="CLU_1203130_0_0_9"/>
<protein>
    <submittedName>
        <fullName evidence="1">Uncharacterized protein</fullName>
    </submittedName>
</protein>
<evidence type="ECO:0000313" key="1">
    <source>
        <dbReference type="EMBL" id="AGF57804.1"/>
    </source>
</evidence>
<sequence>MKYEELRTELIRIFNNNNFIEMYKNRKQRKLKFNNEYNYNIQIIYPGYKTKVEGQTVKAYDFRVDYENIAISHANIVVDLYNKVVQAPFLKKELLSFINELGKTGMEIELDKYEKIHTYNFISPSNNLLLHINDVHRSLNKKYLIEGNRKNYSISELSILIPLIVLQEDINYPMPKYQGRKMSFYRYIESISCDNVAQLYEVIRRTLSHTRPILFEGIDYKDIVELSNYV</sequence>
<dbReference type="KEGG" id="csr:Cspa_c40470"/>
<proteinExistence type="predicted"/>
<organism evidence="1 2">
    <name type="scientific">Clostridium saccharoperbutylacetonicum N1-4(HMT)</name>
    <dbReference type="NCBI Taxonomy" id="931276"/>
    <lineage>
        <taxon>Bacteria</taxon>
        <taxon>Bacillati</taxon>
        <taxon>Bacillota</taxon>
        <taxon>Clostridia</taxon>
        <taxon>Eubacteriales</taxon>
        <taxon>Clostridiaceae</taxon>
        <taxon>Clostridium</taxon>
    </lineage>
</organism>
<dbReference type="AlphaFoldDB" id="M1MIR5"/>
<dbReference type="eggNOG" id="ENOG5033M6J">
    <property type="taxonomic scope" value="Bacteria"/>
</dbReference>
<dbReference type="Proteomes" id="UP000011728">
    <property type="component" value="Chromosome"/>
</dbReference>
<dbReference type="OrthoDB" id="2087130at2"/>
<name>M1MIR5_9CLOT</name>
<dbReference type="EMBL" id="CP004121">
    <property type="protein sequence ID" value="AGF57804.1"/>
    <property type="molecule type" value="Genomic_DNA"/>
</dbReference>
<evidence type="ECO:0000313" key="2">
    <source>
        <dbReference type="Proteomes" id="UP000011728"/>
    </source>
</evidence>
<accession>M1MIR5</accession>
<reference evidence="1 2" key="1">
    <citation type="submission" date="2013-02" db="EMBL/GenBank/DDBJ databases">
        <title>Genome sequence of Clostridium saccharoperbutylacetonicum N1-4(HMT).</title>
        <authorList>
            <person name="Poehlein A."/>
            <person name="Daniel R."/>
        </authorList>
    </citation>
    <scope>NUCLEOTIDE SEQUENCE [LARGE SCALE GENOMIC DNA]</scope>
    <source>
        <strain evidence="2">N1-4(HMT)</strain>
    </source>
</reference>
<dbReference type="RefSeq" id="WP_015394115.1">
    <property type="nucleotide sequence ID" value="NC_020291.1"/>
</dbReference>